<evidence type="ECO:0000313" key="1">
    <source>
        <dbReference type="EMBL" id="GAA3758504.1"/>
    </source>
</evidence>
<dbReference type="RefSeq" id="WP_344780977.1">
    <property type="nucleotide sequence ID" value="NZ_BAABAF010000002.1"/>
</dbReference>
<proteinExistence type="predicted"/>
<evidence type="ECO:0008006" key="3">
    <source>
        <dbReference type="Google" id="ProtNLM"/>
    </source>
</evidence>
<accession>A0ABP7GAB8</accession>
<sequence length="281" mass="29816">MSTENAAPEYVVARRALLDMLELLEPQRGGLVLVGAQAVYLRAPAEDAQRASYTTDGDLAIDPDLLSDNPDISKVLIDAGYGLGPNPGAFVAPNGVEIDLMVPEGALPASTRRSAPLTGQSRFTARRTPGLELAVIDADVLPITALDDADDRSIDLRVAGPAALAVAKLIKLEERLSGPRPDRVISKDASDLLRLFRYCDARAIGRRLAELSPVNTLADVISRAVEFLRADTSRTRSAVAALAVDDRSPAETERQVAAAVQELSRRLLSAFDEGGAPSSPA</sequence>
<comment type="caution">
    <text evidence="1">The sequence shown here is derived from an EMBL/GenBank/DDBJ whole genome shotgun (WGS) entry which is preliminary data.</text>
</comment>
<dbReference type="EMBL" id="BAABAF010000002">
    <property type="protein sequence ID" value="GAA3758504.1"/>
    <property type="molecule type" value="Genomic_DNA"/>
</dbReference>
<evidence type="ECO:0000313" key="2">
    <source>
        <dbReference type="Proteomes" id="UP001500540"/>
    </source>
</evidence>
<dbReference type="Proteomes" id="UP001500540">
    <property type="component" value="Unassembled WGS sequence"/>
</dbReference>
<reference evidence="2" key="1">
    <citation type="journal article" date="2019" name="Int. J. Syst. Evol. Microbiol.">
        <title>The Global Catalogue of Microorganisms (GCM) 10K type strain sequencing project: providing services to taxonomists for standard genome sequencing and annotation.</title>
        <authorList>
            <consortium name="The Broad Institute Genomics Platform"/>
            <consortium name="The Broad Institute Genome Sequencing Center for Infectious Disease"/>
            <person name="Wu L."/>
            <person name="Ma J."/>
        </authorList>
    </citation>
    <scope>NUCLEOTIDE SEQUENCE [LARGE SCALE GENOMIC DNA]</scope>
    <source>
        <strain evidence="2">JCM 16950</strain>
    </source>
</reference>
<gene>
    <name evidence="1" type="ORF">GCM10022240_09030</name>
</gene>
<keyword evidence="2" id="KW-1185">Reference proteome</keyword>
<organism evidence="1 2">
    <name type="scientific">Microbacterium kribbense</name>
    <dbReference type="NCBI Taxonomy" id="433645"/>
    <lineage>
        <taxon>Bacteria</taxon>
        <taxon>Bacillati</taxon>
        <taxon>Actinomycetota</taxon>
        <taxon>Actinomycetes</taxon>
        <taxon>Micrococcales</taxon>
        <taxon>Microbacteriaceae</taxon>
        <taxon>Microbacterium</taxon>
    </lineage>
</organism>
<name>A0ABP7GAB8_9MICO</name>
<protein>
    <recommendedName>
        <fullName evidence="3">Nucleotidyltransferase</fullName>
    </recommendedName>
</protein>